<sequence>MGGLPINVRQRSAVKSSHCAAPSRMRLYVYLSWMCLGEGPLQRFVLRIFKSRLTQLFLGLPASGTIATAVEQTSSLQTATRPISILGSCYSAFASLAMMRRERFWNMMHDMKSLVQIMEAAPGEQAWVAGTRKSILRFAAGNLMLWLATVGSALVGAVLHPERVVPSWPFVPLAGTLGFYIARLSYIVSVFVITVPIGFVVTSLGCVTATATGLHHGLAQSLDTATSPEKVRDVVKVHQQLRHITVDLTDLCADNLGHILVSSFCHSLIAILQVLANDTTSFTFAQLLRVVIVFLQLSHLSQELSDASLVLQTAAYQAASGGSVSLSEARALHLAMLTSSRQPALTCKGLGRLSLANAGKAFNHLYSVVNMLGPKVRGP</sequence>
<dbReference type="RefSeq" id="XP_052130830.1">
    <property type="nucleotide sequence ID" value="XM_052274870.1"/>
</dbReference>
<name>A0A9C6XTV0_FRAOC</name>
<evidence type="ECO:0000313" key="2">
    <source>
        <dbReference type="Proteomes" id="UP000504606"/>
    </source>
</evidence>
<organism evidence="2 3">
    <name type="scientific">Frankliniella occidentalis</name>
    <name type="common">Western flower thrips</name>
    <name type="synonym">Euthrips occidentalis</name>
    <dbReference type="NCBI Taxonomy" id="133901"/>
    <lineage>
        <taxon>Eukaryota</taxon>
        <taxon>Metazoa</taxon>
        <taxon>Ecdysozoa</taxon>
        <taxon>Arthropoda</taxon>
        <taxon>Hexapoda</taxon>
        <taxon>Insecta</taxon>
        <taxon>Pterygota</taxon>
        <taxon>Neoptera</taxon>
        <taxon>Paraneoptera</taxon>
        <taxon>Thysanoptera</taxon>
        <taxon>Terebrantia</taxon>
        <taxon>Thripoidea</taxon>
        <taxon>Thripidae</taxon>
        <taxon>Frankliniella</taxon>
    </lineage>
</organism>
<accession>A0A9C6XTV0</accession>
<feature type="transmembrane region" description="Helical" evidence="1">
    <location>
        <begin position="143"/>
        <end position="160"/>
    </location>
</feature>
<feature type="transmembrane region" description="Helical" evidence="1">
    <location>
        <begin position="180"/>
        <end position="201"/>
    </location>
</feature>
<dbReference type="GeneID" id="127751388"/>
<gene>
    <name evidence="3" type="primary">LOC127751388</name>
</gene>
<dbReference type="Proteomes" id="UP000504606">
    <property type="component" value="Unplaced"/>
</dbReference>
<keyword evidence="1" id="KW-0472">Membrane</keyword>
<dbReference type="KEGG" id="foc:127751388"/>
<evidence type="ECO:0000256" key="1">
    <source>
        <dbReference type="SAM" id="Phobius"/>
    </source>
</evidence>
<reference evidence="3" key="1">
    <citation type="submission" date="2025-08" db="UniProtKB">
        <authorList>
            <consortium name="RefSeq"/>
        </authorList>
    </citation>
    <scope>IDENTIFICATION</scope>
    <source>
        <tissue evidence="3">Whole organism</tissue>
    </source>
</reference>
<proteinExistence type="predicted"/>
<keyword evidence="2" id="KW-1185">Reference proteome</keyword>
<keyword evidence="1" id="KW-1133">Transmembrane helix</keyword>
<dbReference type="AlphaFoldDB" id="A0A9C6XTV0"/>
<keyword evidence="1" id="KW-0812">Transmembrane</keyword>
<protein>
    <submittedName>
        <fullName evidence="3">Uncharacterized protein LOC127751388</fullName>
    </submittedName>
</protein>
<evidence type="ECO:0000313" key="3">
    <source>
        <dbReference type="RefSeq" id="XP_052130830.1"/>
    </source>
</evidence>